<sequence length="317" mass="36114">MRDTFMERFSSNWSVEARQKFRTEPVTVRHNYHEHHLFSDMALAALIERHPRELIDFCTMGDDATDHDSWRAGDPGALSGMELIDAVRRGKLWLNLRHAMDLDPQYRPIFDAMLADMKRASPGFKPFMAEAGILISSPSAQVFLHSDASETMLWHMRGVKRFRVYPPKLPYLNTDDVEAMLHHDKTEDIPFNPVWDKDAFTLDLHPGMAVNWPLHAPHRIENQSGINVSVPFEISTARSRRQNAVLYANGVLRRRFGWVPKSTRPDGLVALAKQALTAAVKLQLKYFGAPDRPMPKSETTFDIDPTAPDGFIDRQAA</sequence>
<evidence type="ECO:0000313" key="4">
    <source>
        <dbReference type="Proteomes" id="UP000199759"/>
    </source>
</evidence>
<dbReference type="RefSeq" id="WP_091771626.1">
    <property type="nucleotide sequence ID" value="NZ_FNHG01000021.1"/>
</dbReference>
<evidence type="ECO:0000313" key="3">
    <source>
        <dbReference type="EMBL" id="SDM76663.1"/>
    </source>
</evidence>
<protein>
    <recommendedName>
        <fullName evidence="2">JmjC domain-containing protein</fullName>
    </recommendedName>
</protein>
<dbReference type="EMBL" id="FNHG01000021">
    <property type="protein sequence ID" value="SDM76663.1"/>
    <property type="molecule type" value="Genomic_DNA"/>
</dbReference>
<feature type="domain" description="JmjC" evidence="2">
    <location>
        <begin position="97"/>
        <end position="249"/>
    </location>
</feature>
<dbReference type="STRING" id="144026.SAMN04488568_12131"/>
<dbReference type="SUPFAM" id="SSF51197">
    <property type="entry name" value="Clavaminate synthase-like"/>
    <property type="match status" value="1"/>
</dbReference>
<gene>
    <name evidence="3" type="ORF">SAMN04488568_12131</name>
</gene>
<dbReference type="PROSITE" id="PS51184">
    <property type="entry name" value="JMJC"/>
    <property type="match status" value="1"/>
</dbReference>
<organism evidence="3 4">
    <name type="scientific">Maricaulis salignorans</name>
    <dbReference type="NCBI Taxonomy" id="144026"/>
    <lineage>
        <taxon>Bacteria</taxon>
        <taxon>Pseudomonadati</taxon>
        <taxon>Pseudomonadota</taxon>
        <taxon>Alphaproteobacteria</taxon>
        <taxon>Maricaulales</taxon>
        <taxon>Maricaulaceae</taxon>
        <taxon>Maricaulis</taxon>
    </lineage>
</organism>
<evidence type="ECO:0000259" key="2">
    <source>
        <dbReference type="PROSITE" id="PS51184"/>
    </source>
</evidence>
<proteinExistence type="predicted"/>
<dbReference type="InterPro" id="IPR003347">
    <property type="entry name" value="JmjC_dom"/>
</dbReference>
<dbReference type="Gene3D" id="2.60.120.650">
    <property type="entry name" value="Cupin"/>
    <property type="match status" value="1"/>
</dbReference>
<dbReference type="AlphaFoldDB" id="A0A1G9VX33"/>
<dbReference type="OrthoDB" id="7977346at2"/>
<dbReference type="Proteomes" id="UP000199759">
    <property type="component" value="Unassembled WGS sequence"/>
</dbReference>
<accession>A0A1G9VX33</accession>
<evidence type="ECO:0000256" key="1">
    <source>
        <dbReference type="SAM" id="MobiDB-lite"/>
    </source>
</evidence>
<keyword evidence="4" id="KW-1185">Reference proteome</keyword>
<name>A0A1G9VX33_9PROT</name>
<reference evidence="3 4" key="1">
    <citation type="submission" date="2016-10" db="EMBL/GenBank/DDBJ databases">
        <authorList>
            <person name="de Groot N.N."/>
        </authorList>
    </citation>
    <scope>NUCLEOTIDE SEQUENCE [LARGE SCALE GENOMIC DNA]</scope>
    <source>
        <strain evidence="3 4">DSM 16077</strain>
    </source>
</reference>
<feature type="region of interest" description="Disordered" evidence="1">
    <location>
        <begin position="295"/>
        <end position="317"/>
    </location>
</feature>